<evidence type="ECO:0000256" key="9">
    <source>
        <dbReference type="HAMAP-Rule" id="MF_00528"/>
    </source>
</evidence>
<dbReference type="Pfam" id="PF02545">
    <property type="entry name" value="Maf"/>
    <property type="match status" value="1"/>
</dbReference>
<dbReference type="InterPro" id="IPR003697">
    <property type="entry name" value="Maf-like"/>
</dbReference>
<feature type="active site" description="Proton acceptor" evidence="9">
    <location>
        <position position="72"/>
    </location>
</feature>
<evidence type="ECO:0000256" key="3">
    <source>
        <dbReference type="ARBA" id="ARBA00022801"/>
    </source>
</evidence>
<dbReference type="EMBL" id="JMPJ01000053">
    <property type="protein sequence ID" value="KFC80895.1"/>
    <property type="molecule type" value="Genomic_DNA"/>
</dbReference>
<dbReference type="CDD" id="cd00555">
    <property type="entry name" value="Maf"/>
    <property type="match status" value="1"/>
</dbReference>
<keyword evidence="4 9" id="KW-0546">Nucleotide metabolism</keyword>
<organism evidence="10 11">
    <name type="scientific">Ewingella americana (strain ATCC 33852 / DSM 4580 / CCUG 14506 / JCM 5911 / LMG 7869 / NCTC 12157 / CDC 1468-78)</name>
    <dbReference type="NCBI Taxonomy" id="910964"/>
    <lineage>
        <taxon>Bacteria</taxon>
        <taxon>Pseudomonadati</taxon>
        <taxon>Pseudomonadota</taxon>
        <taxon>Gammaproteobacteria</taxon>
        <taxon>Enterobacterales</taxon>
        <taxon>Yersiniaceae</taxon>
        <taxon>Ewingella</taxon>
    </lineage>
</organism>
<evidence type="ECO:0000256" key="5">
    <source>
        <dbReference type="ARBA" id="ARBA00050213"/>
    </source>
</evidence>
<dbReference type="RefSeq" id="WP_034791388.1">
    <property type="nucleotide sequence ID" value="NZ_JMPJ01000053.1"/>
</dbReference>
<dbReference type="PANTHER" id="PTHR43213">
    <property type="entry name" value="BIFUNCTIONAL DTTP/UTP PYROPHOSPHATASE/METHYLTRANSFERASE PROTEIN-RELATED"/>
    <property type="match status" value="1"/>
</dbReference>
<dbReference type="GO" id="GO:0009117">
    <property type="term" value="P:nucleotide metabolic process"/>
    <property type="evidence" value="ECO:0007669"/>
    <property type="project" value="UniProtKB-KW"/>
</dbReference>
<evidence type="ECO:0000256" key="1">
    <source>
        <dbReference type="ARBA" id="ARBA00004496"/>
    </source>
</evidence>
<feature type="site" description="Important for substrate specificity" evidence="9">
    <location>
        <position position="73"/>
    </location>
</feature>
<dbReference type="AlphaFoldDB" id="A0A085GB00"/>
<reference evidence="10 11" key="1">
    <citation type="submission" date="2014-05" db="EMBL/GenBank/DDBJ databases">
        <title>ATOL: Assembling a taxonomically balanced genome-scale reconstruction of the evolutionary history of the Enterobacteriaceae.</title>
        <authorList>
            <person name="Plunkett G.III."/>
            <person name="Neeno-Eckwall E.C."/>
            <person name="Glasner J.D."/>
            <person name="Perna N.T."/>
        </authorList>
    </citation>
    <scope>NUCLEOTIDE SEQUENCE [LARGE SCALE GENOMIC DNA]</scope>
    <source>
        <strain evidence="10 11">ATCC 33852</strain>
    </source>
</reference>
<comment type="caution">
    <text evidence="10">The sequence shown here is derived from an EMBL/GenBank/DDBJ whole genome shotgun (WGS) entry which is preliminary data.</text>
</comment>
<evidence type="ECO:0000256" key="7">
    <source>
        <dbReference type="ARBA" id="ARBA00060749"/>
    </source>
</evidence>
<comment type="cofactor">
    <cofactor evidence="9">
        <name>a divalent metal cation</name>
        <dbReference type="ChEBI" id="CHEBI:60240"/>
    </cofactor>
</comment>
<dbReference type="STRING" id="910964.GEAM_2217"/>
<dbReference type="GO" id="GO:0005737">
    <property type="term" value="C:cytoplasm"/>
    <property type="evidence" value="ECO:0007669"/>
    <property type="project" value="UniProtKB-SubCell"/>
</dbReference>
<dbReference type="GeneID" id="78380556"/>
<evidence type="ECO:0000256" key="8">
    <source>
        <dbReference type="ARBA" id="ARBA00068163"/>
    </source>
</evidence>
<dbReference type="PANTHER" id="PTHR43213:SF10">
    <property type="entry name" value="7-METHYL-GTP PYROPHOSPHATASE"/>
    <property type="match status" value="1"/>
</dbReference>
<dbReference type="Proteomes" id="UP000028640">
    <property type="component" value="Unassembled WGS sequence"/>
</dbReference>
<evidence type="ECO:0000256" key="4">
    <source>
        <dbReference type="ARBA" id="ARBA00023080"/>
    </source>
</evidence>
<dbReference type="HAMAP" id="MF_00528">
    <property type="entry name" value="Maf"/>
    <property type="match status" value="1"/>
</dbReference>
<dbReference type="GO" id="GO:0047429">
    <property type="term" value="F:nucleoside triphosphate diphosphatase activity"/>
    <property type="evidence" value="ECO:0007669"/>
    <property type="project" value="InterPro"/>
</dbReference>
<evidence type="ECO:0000256" key="2">
    <source>
        <dbReference type="ARBA" id="ARBA00022490"/>
    </source>
</evidence>
<dbReference type="Gene3D" id="3.90.950.10">
    <property type="match status" value="1"/>
</dbReference>
<comment type="caution">
    <text evidence="9">Lacks conserved residue(s) required for the propagation of feature annotation.</text>
</comment>
<evidence type="ECO:0000313" key="11">
    <source>
        <dbReference type="Proteomes" id="UP000028640"/>
    </source>
</evidence>
<dbReference type="FunFam" id="3.90.950.10:FF:000005">
    <property type="entry name" value="7-methyl-GTP pyrophosphatase"/>
    <property type="match status" value="1"/>
</dbReference>
<evidence type="ECO:0000313" key="10">
    <source>
        <dbReference type="EMBL" id="KFC80895.1"/>
    </source>
</evidence>
<dbReference type="eggNOG" id="COG0424">
    <property type="taxonomic scope" value="Bacteria"/>
</dbReference>
<keyword evidence="2 9" id="KW-0963">Cytoplasm</keyword>
<keyword evidence="3 9" id="KW-0378">Hydrolase</keyword>
<dbReference type="InterPro" id="IPR029001">
    <property type="entry name" value="ITPase-like_fam"/>
</dbReference>
<dbReference type="EC" id="3.6.1.-" evidence="9"/>
<dbReference type="OrthoDB" id="9813694at2"/>
<evidence type="ECO:0000256" key="6">
    <source>
        <dbReference type="ARBA" id="ARBA00053369"/>
    </source>
</evidence>
<protein>
    <recommendedName>
        <fullName evidence="8 9">7-methyl-GTP pyrophosphatase</fullName>
        <shortName evidence="9">m(7)GTP pyrophosphatase</shortName>
        <ecNumber evidence="9">3.6.1.-</ecNumber>
    </recommendedName>
</protein>
<feature type="site" description="Important for substrate specificity" evidence="9">
    <location>
        <position position="15"/>
    </location>
</feature>
<keyword evidence="11" id="KW-1185">Reference proteome</keyword>
<dbReference type="NCBIfam" id="TIGR00172">
    <property type="entry name" value="maf"/>
    <property type="match status" value="1"/>
</dbReference>
<name>A0A085GB00_EWIA3</name>
<dbReference type="PIRSF" id="PIRSF006305">
    <property type="entry name" value="Maf"/>
    <property type="match status" value="1"/>
</dbReference>
<proteinExistence type="inferred from homology"/>
<gene>
    <name evidence="10" type="ORF">GEAM_2217</name>
</gene>
<accession>A0A085GB00</accession>
<comment type="catalytic activity">
    <reaction evidence="5 9">
        <text>N(7)-methyl-GTP + H2O = N(7)-methyl-GMP + diphosphate + H(+)</text>
        <dbReference type="Rhea" id="RHEA:58744"/>
        <dbReference type="ChEBI" id="CHEBI:15377"/>
        <dbReference type="ChEBI" id="CHEBI:15378"/>
        <dbReference type="ChEBI" id="CHEBI:33019"/>
        <dbReference type="ChEBI" id="CHEBI:58285"/>
        <dbReference type="ChEBI" id="CHEBI:87133"/>
    </reaction>
</comment>
<comment type="similarity">
    <text evidence="7 9">Belongs to the Maf family. YceF subfamily.</text>
</comment>
<sequence length="201" mass="22065">MPTLPPILLASTSTYRRALLEKLNLEFSCAAPNIDESPYADESPETLVKRLAEAKARALMHSHPNHLIIGSDQVCALDGKITGKPHTFENAKRQLRAASGKVVTFYTGLSLLDSRTQQAVTVCEPFEVSFRALSDEEISNYLEMEQPYDCAGSFKCEGLGISLFSQLNGRDPNTLIGLPLIALLELLRAKGVNPLLRQHSV</sequence>
<comment type="function">
    <text evidence="6 9">Nucleoside triphosphate pyrophosphatase that hydrolyzes 7-methyl-GTP (m(7)GTP). May have a dual role in cell division arrest and in preventing the incorporation of modified nucleotides into cellular nucleic acids.</text>
</comment>
<feature type="site" description="Important for substrate specificity" evidence="9">
    <location>
        <position position="157"/>
    </location>
</feature>
<dbReference type="SUPFAM" id="SSF52972">
    <property type="entry name" value="ITPase-like"/>
    <property type="match status" value="1"/>
</dbReference>
<comment type="subcellular location">
    <subcellularLocation>
        <location evidence="1 9">Cytoplasm</location>
    </subcellularLocation>
</comment>